<sequence>MHDLAERYAPKDPYLVIHWRMETVDPEILEECAHALVDVLTSILHDHTLAENVTTVWFASDYPYPIARRTATNRRLAVAAKSGTFRDFEIRHEEAVDVLRSAFDQQGELDGWKLTDFAESIEDVRNVDHDLLADPGVLGILDKLVSIEANLFVGGSSRCARKSSFTKQVIDGRQSEWNKSRQSRLRNVVDIFG</sequence>
<gene>
    <name evidence="1" type="ORF">CPB84DRAFT_1723503</name>
</gene>
<reference evidence="1" key="1">
    <citation type="submission" date="2020-11" db="EMBL/GenBank/DDBJ databases">
        <authorList>
            <consortium name="DOE Joint Genome Institute"/>
            <person name="Ahrendt S."/>
            <person name="Riley R."/>
            <person name="Andreopoulos W."/>
            <person name="LaButti K."/>
            <person name="Pangilinan J."/>
            <person name="Ruiz-duenas F.J."/>
            <person name="Barrasa J.M."/>
            <person name="Sanchez-Garcia M."/>
            <person name="Camarero S."/>
            <person name="Miyauchi S."/>
            <person name="Serrano A."/>
            <person name="Linde D."/>
            <person name="Babiker R."/>
            <person name="Drula E."/>
            <person name="Ayuso-Fernandez I."/>
            <person name="Pacheco R."/>
            <person name="Padilla G."/>
            <person name="Ferreira P."/>
            <person name="Barriuso J."/>
            <person name="Kellner H."/>
            <person name="Castanera R."/>
            <person name="Alfaro M."/>
            <person name="Ramirez L."/>
            <person name="Pisabarro A.G."/>
            <person name="Kuo A."/>
            <person name="Tritt A."/>
            <person name="Lipzen A."/>
            <person name="He G."/>
            <person name="Yan M."/>
            <person name="Ng V."/>
            <person name="Cullen D."/>
            <person name="Martin F."/>
            <person name="Rosso M.-N."/>
            <person name="Henrissat B."/>
            <person name="Hibbett D."/>
            <person name="Martinez A.T."/>
            <person name="Grigoriev I.V."/>
        </authorList>
    </citation>
    <scope>NUCLEOTIDE SEQUENCE</scope>
    <source>
        <strain evidence="1">AH 44721</strain>
    </source>
</reference>
<keyword evidence="2" id="KW-1185">Reference proteome</keyword>
<protein>
    <submittedName>
        <fullName evidence="1">Uncharacterized protein</fullName>
    </submittedName>
</protein>
<dbReference type="OrthoDB" id="2020419at2759"/>
<dbReference type="EMBL" id="JADNYJ010000006">
    <property type="protein sequence ID" value="KAF8910417.1"/>
    <property type="molecule type" value="Genomic_DNA"/>
</dbReference>
<dbReference type="AlphaFoldDB" id="A0A9P5NXQ7"/>
<evidence type="ECO:0000313" key="2">
    <source>
        <dbReference type="Proteomes" id="UP000724874"/>
    </source>
</evidence>
<proteinExistence type="predicted"/>
<dbReference type="Proteomes" id="UP000724874">
    <property type="component" value="Unassembled WGS sequence"/>
</dbReference>
<organism evidence="1 2">
    <name type="scientific">Gymnopilus junonius</name>
    <name type="common">Spectacular rustgill mushroom</name>
    <name type="synonym">Gymnopilus spectabilis subsp. junonius</name>
    <dbReference type="NCBI Taxonomy" id="109634"/>
    <lineage>
        <taxon>Eukaryota</taxon>
        <taxon>Fungi</taxon>
        <taxon>Dikarya</taxon>
        <taxon>Basidiomycota</taxon>
        <taxon>Agaricomycotina</taxon>
        <taxon>Agaricomycetes</taxon>
        <taxon>Agaricomycetidae</taxon>
        <taxon>Agaricales</taxon>
        <taxon>Agaricineae</taxon>
        <taxon>Hymenogastraceae</taxon>
        <taxon>Gymnopilus</taxon>
    </lineage>
</organism>
<dbReference type="Gene3D" id="3.40.50.11350">
    <property type="match status" value="1"/>
</dbReference>
<comment type="caution">
    <text evidence="1">The sequence shown here is derived from an EMBL/GenBank/DDBJ whole genome shotgun (WGS) entry which is preliminary data.</text>
</comment>
<accession>A0A9P5NXQ7</accession>
<evidence type="ECO:0000313" key="1">
    <source>
        <dbReference type="EMBL" id="KAF8910417.1"/>
    </source>
</evidence>
<name>A0A9P5NXQ7_GYMJU</name>